<name>A0A8T2MVD7_9TELE</name>
<dbReference type="EMBL" id="JAFBMS010000261">
    <property type="protein sequence ID" value="KAG9332085.1"/>
    <property type="molecule type" value="Genomic_DNA"/>
</dbReference>
<keyword evidence="6" id="KW-1185">Reference proteome</keyword>
<evidence type="ECO:0000313" key="6">
    <source>
        <dbReference type="Proteomes" id="UP000824540"/>
    </source>
</evidence>
<sequence length="465" mass="52352">MRLQGQVPDVRAVYKPCGEAGKPRCLSPALPASARSQAPHFLITEKSEQVTNAHVVDRQRIAMVRLSPSPVSLCSGGAKKRQGTPQNGPPAPQCAQATPDTPHPHETQDPFIADALTFLKHKIRNIEKKKIKLEDYRKRVKEGEKLNPDQMVSAVWGQPLRDWADQEAACVKPDVSQDQNAVERYREVGHNLSFAMDLQKTLNALSQDLLKAQRKVLRRAQVLRAEQEQQQLSTVLRIRHIMQKVQQEHVRKDLCTAQKHAHFLPDYQRSHAHFLSAHEESHTPFLSAQDLGHLLRLAPLLGLQRDDSMSFGAQMERASSTYQALLEGGDSPVAGSTYGYMKELLARLVQCPSQLTIPDEMPHREVLKRCCLLETDTHGKGWNGDCPGLPQDRKEELEQQKLQGCWEMEFMGRRTILQSDTQTLQEGAGFPCKEQRPAAEYKQVRHAAAGVSTPLCFRPVLEQQH</sequence>
<comment type="caution">
    <text evidence="5">The sequence shown here is derived from an EMBL/GenBank/DDBJ whole genome shotgun (WGS) entry which is preliminary data.</text>
</comment>
<reference evidence="5" key="1">
    <citation type="thesis" date="2021" institute="BYU ScholarsArchive" country="Provo, UT, USA">
        <title>Applications of and Algorithms for Genome Assembly and Genomic Analyses with an Emphasis on Marine Teleosts.</title>
        <authorList>
            <person name="Pickett B.D."/>
        </authorList>
    </citation>
    <scope>NUCLEOTIDE SEQUENCE</scope>
    <source>
        <strain evidence="5">HI-2016</strain>
    </source>
</reference>
<dbReference type="Pfam" id="PF18293">
    <property type="entry name" value="Caprin-1_dimer"/>
    <property type="match status" value="1"/>
</dbReference>
<gene>
    <name evidence="5" type="ORF">JZ751_016151</name>
</gene>
<feature type="domain" description="Caprin-1 dimerization" evidence="4">
    <location>
        <begin position="218"/>
        <end position="351"/>
    </location>
</feature>
<feature type="coiled-coil region" evidence="2">
    <location>
        <begin position="119"/>
        <end position="146"/>
    </location>
</feature>
<dbReference type="GO" id="GO:0005102">
    <property type="term" value="F:signaling receptor binding"/>
    <property type="evidence" value="ECO:0007669"/>
    <property type="project" value="TreeGrafter"/>
</dbReference>
<dbReference type="PANTHER" id="PTHR22922">
    <property type="entry name" value="GPI-ANCHORED PROTEIN P137"/>
    <property type="match status" value="1"/>
</dbReference>
<comment type="similarity">
    <text evidence="1">Belongs to the caprin family.</text>
</comment>
<feature type="coiled-coil region" evidence="2">
    <location>
        <begin position="195"/>
        <end position="230"/>
    </location>
</feature>
<accession>A0A8T2MVD7</accession>
<keyword evidence="2" id="KW-0175">Coiled coil</keyword>
<evidence type="ECO:0000313" key="5">
    <source>
        <dbReference type="EMBL" id="KAG9332085.1"/>
    </source>
</evidence>
<evidence type="ECO:0000259" key="4">
    <source>
        <dbReference type="Pfam" id="PF18293"/>
    </source>
</evidence>
<feature type="region of interest" description="Disordered" evidence="3">
    <location>
        <begin position="72"/>
        <end position="106"/>
    </location>
</feature>
<proteinExistence type="inferred from homology"/>
<evidence type="ECO:0000256" key="3">
    <source>
        <dbReference type="SAM" id="MobiDB-lite"/>
    </source>
</evidence>
<organism evidence="5 6">
    <name type="scientific">Albula glossodonta</name>
    <name type="common">roundjaw bonefish</name>
    <dbReference type="NCBI Taxonomy" id="121402"/>
    <lineage>
        <taxon>Eukaryota</taxon>
        <taxon>Metazoa</taxon>
        <taxon>Chordata</taxon>
        <taxon>Craniata</taxon>
        <taxon>Vertebrata</taxon>
        <taxon>Euteleostomi</taxon>
        <taxon>Actinopterygii</taxon>
        <taxon>Neopterygii</taxon>
        <taxon>Teleostei</taxon>
        <taxon>Albuliformes</taxon>
        <taxon>Albulidae</taxon>
        <taxon>Albula</taxon>
    </lineage>
</organism>
<dbReference type="InterPro" id="IPR028816">
    <property type="entry name" value="Caprin"/>
</dbReference>
<evidence type="ECO:0000256" key="2">
    <source>
        <dbReference type="SAM" id="Coils"/>
    </source>
</evidence>
<dbReference type="InterPro" id="IPR041637">
    <property type="entry name" value="Caprin-1_dimer"/>
</dbReference>
<evidence type="ECO:0000256" key="1">
    <source>
        <dbReference type="ARBA" id="ARBA00007950"/>
    </source>
</evidence>
<protein>
    <recommendedName>
        <fullName evidence="4">Caprin-1 dimerization domain-containing protein</fullName>
    </recommendedName>
</protein>
<dbReference type="AlphaFoldDB" id="A0A8T2MVD7"/>
<dbReference type="GO" id="GO:0005737">
    <property type="term" value="C:cytoplasm"/>
    <property type="evidence" value="ECO:0007669"/>
    <property type="project" value="TreeGrafter"/>
</dbReference>
<dbReference type="GO" id="GO:0090263">
    <property type="term" value="P:positive regulation of canonical Wnt signaling pathway"/>
    <property type="evidence" value="ECO:0007669"/>
    <property type="project" value="TreeGrafter"/>
</dbReference>
<dbReference type="PANTHER" id="PTHR22922:SF5">
    <property type="entry name" value="CAPRIN-2"/>
    <property type="match status" value="1"/>
</dbReference>
<dbReference type="Proteomes" id="UP000824540">
    <property type="component" value="Unassembled WGS sequence"/>
</dbReference>
<dbReference type="OrthoDB" id="10062814at2759"/>